<accession>A0A7R9KCZ5</accession>
<protein>
    <submittedName>
        <fullName evidence="2">Uncharacterized protein</fullName>
    </submittedName>
</protein>
<sequence length="189" mass="20323">MMDLKESSISVTYNSGSCGAVSVANLDPNQRQNVYNSSATQANTSTATPVISLFKLKNFLYQPKFKTLMTSDGPNTNPTNNIDDGRTGSGGLDTSPSLHHNLYGSHTSAGNRNANNNSRPQSPNGGQQMLVVPQPLKSSNTLSGGPTTNGTGRKYQCKMCPQFILCCLNLWLLSRDLQAINIRNNALVI</sequence>
<dbReference type="EMBL" id="CAJPIZ010000324">
    <property type="protein sequence ID" value="CAG2101148.1"/>
    <property type="molecule type" value="Genomic_DNA"/>
</dbReference>
<feature type="compositionally biased region" description="Polar residues" evidence="1">
    <location>
        <begin position="68"/>
        <end position="82"/>
    </location>
</feature>
<evidence type="ECO:0000256" key="1">
    <source>
        <dbReference type="SAM" id="MobiDB-lite"/>
    </source>
</evidence>
<feature type="compositionally biased region" description="Low complexity" evidence="1">
    <location>
        <begin position="111"/>
        <end position="124"/>
    </location>
</feature>
<gene>
    <name evidence="2" type="ORF">OSB1V03_LOCUS1199</name>
</gene>
<dbReference type="EMBL" id="OC854899">
    <property type="protein sequence ID" value="CAD7620718.1"/>
    <property type="molecule type" value="Genomic_DNA"/>
</dbReference>
<dbReference type="OrthoDB" id="7469116at2759"/>
<proteinExistence type="predicted"/>
<evidence type="ECO:0000313" key="2">
    <source>
        <dbReference type="EMBL" id="CAD7620718.1"/>
    </source>
</evidence>
<dbReference type="Proteomes" id="UP000759131">
    <property type="component" value="Unassembled WGS sequence"/>
</dbReference>
<reference evidence="2" key="1">
    <citation type="submission" date="2020-11" db="EMBL/GenBank/DDBJ databases">
        <authorList>
            <person name="Tran Van P."/>
        </authorList>
    </citation>
    <scope>NUCLEOTIDE SEQUENCE</scope>
</reference>
<feature type="compositionally biased region" description="Polar residues" evidence="1">
    <location>
        <begin position="92"/>
        <end position="110"/>
    </location>
</feature>
<feature type="region of interest" description="Disordered" evidence="1">
    <location>
        <begin position="67"/>
        <end position="147"/>
    </location>
</feature>
<keyword evidence="3" id="KW-1185">Reference proteome</keyword>
<evidence type="ECO:0000313" key="3">
    <source>
        <dbReference type="Proteomes" id="UP000759131"/>
    </source>
</evidence>
<name>A0A7R9KCZ5_9ACAR</name>
<feature type="compositionally biased region" description="Polar residues" evidence="1">
    <location>
        <begin position="136"/>
        <end position="147"/>
    </location>
</feature>
<organism evidence="2">
    <name type="scientific">Medioppia subpectinata</name>
    <dbReference type="NCBI Taxonomy" id="1979941"/>
    <lineage>
        <taxon>Eukaryota</taxon>
        <taxon>Metazoa</taxon>
        <taxon>Ecdysozoa</taxon>
        <taxon>Arthropoda</taxon>
        <taxon>Chelicerata</taxon>
        <taxon>Arachnida</taxon>
        <taxon>Acari</taxon>
        <taxon>Acariformes</taxon>
        <taxon>Sarcoptiformes</taxon>
        <taxon>Oribatida</taxon>
        <taxon>Brachypylina</taxon>
        <taxon>Oppioidea</taxon>
        <taxon>Oppiidae</taxon>
        <taxon>Medioppia</taxon>
    </lineage>
</organism>
<dbReference type="AlphaFoldDB" id="A0A7R9KCZ5"/>